<name>A0ABU8KMF1_9HYPH</name>
<accession>A0ABU8KMF1</accession>
<reference evidence="1 2" key="1">
    <citation type="submission" date="2022-12" db="EMBL/GenBank/DDBJ databases">
        <authorList>
            <person name="Muema E."/>
        </authorList>
    </citation>
    <scope>NUCLEOTIDE SEQUENCE [LARGE SCALE GENOMIC DNA]</scope>
    <source>
        <strain evidence="2">1330</strain>
    </source>
</reference>
<evidence type="ECO:0008006" key="3">
    <source>
        <dbReference type="Google" id="ProtNLM"/>
    </source>
</evidence>
<dbReference type="RefSeq" id="WP_337097500.1">
    <property type="nucleotide sequence ID" value="NZ_JAPYKO010000051.1"/>
</dbReference>
<protein>
    <recommendedName>
        <fullName evidence="3">DUF4365 domain-containing protein</fullName>
    </recommendedName>
</protein>
<sequence>MDRQPRVDRASEYEFATICANAGVHPQKVSEDETGWDYLVEFPPDPNFAPADAQPAGRSAYAQIKSTIGRYHRTSITLSNARRMAQQGHPWFIVLFYRLPSGERRIYARHFWIELISESLKAVRAADLANEKLHKKTLTISFEDSDDHTGDLIRWIEETIAKAGVDYQRQKLNAFHSVGYEDGHGSIKFSFQSDNADEFAKALLGIGEVKIQNFEMTPKRFGMADQRGHLMASTATLQSSPATWKDCVIKIRARGEDDAISIPGKVAYTSFPRGYARFTSEFLEIVWSTDDNAVQFNSKITIEQRRSLAALVTHVRLLARVTSSDTDIQIWIEGRRAFGGRGEKARDPRRWNQLHPLLSFLHSLVADDISVSIAEIAAASAELRRFREIVAYGVSCTLEFTDVEGVPLGGERLLYSAQVTVGPATFFAIVERPVLREDQNGEQRHFELGDPRIVDSYAVSGAAVDEQFQADFEREINQSSRTLGIADIRPAFEGREIRIYTSPGLDRADGSVE</sequence>
<organism evidence="1 2">
    <name type="scientific">Mesorhizobium argentiipisi</name>
    <dbReference type="NCBI Taxonomy" id="3015175"/>
    <lineage>
        <taxon>Bacteria</taxon>
        <taxon>Pseudomonadati</taxon>
        <taxon>Pseudomonadota</taxon>
        <taxon>Alphaproteobacteria</taxon>
        <taxon>Hyphomicrobiales</taxon>
        <taxon>Phyllobacteriaceae</taxon>
        <taxon>Mesorhizobium</taxon>
    </lineage>
</organism>
<evidence type="ECO:0000313" key="2">
    <source>
        <dbReference type="Proteomes" id="UP001366503"/>
    </source>
</evidence>
<evidence type="ECO:0000313" key="1">
    <source>
        <dbReference type="EMBL" id="MEI9406887.1"/>
    </source>
</evidence>
<dbReference type="Proteomes" id="UP001366503">
    <property type="component" value="Unassembled WGS sequence"/>
</dbReference>
<dbReference type="EMBL" id="JAPYKO010000051">
    <property type="protein sequence ID" value="MEI9406887.1"/>
    <property type="molecule type" value="Genomic_DNA"/>
</dbReference>
<keyword evidence="2" id="KW-1185">Reference proteome</keyword>
<gene>
    <name evidence="1" type="ORF">O7A05_32755</name>
</gene>
<comment type="caution">
    <text evidence="1">The sequence shown here is derived from an EMBL/GenBank/DDBJ whole genome shotgun (WGS) entry which is preliminary data.</text>
</comment>
<proteinExistence type="predicted"/>